<dbReference type="HAMAP" id="MF_00514">
    <property type="entry name" value="Ribosomal_bL35"/>
    <property type="match status" value="1"/>
</dbReference>
<dbReference type="STRING" id="1393122.SAMN05660895_2082"/>
<dbReference type="RefSeq" id="WP_092460294.1">
    <property type="nucleotide sequence ID" value="NZ_FPCJ01000001.1"/>
</dbReference>
<evidence type="ECO:0000313" key="7">
    <source>
        <dbReference type="EMBL" id="SFV34764.1"/>
    </source>
</evidence>
<evidence type="ECO:0000256" key="5">
    <source>
        <dbReference type="HAMAP-Rule" id="MF_00514"/>
    </source>
</evidence>
<dbReference type="OrthoDB" id="47476at2"/>
<reference evidence="8" key="1">
    <citation type="submission" date="2016-10" db="EMBL/GenBank/DDBJ databases">
        <authorList>
            <person name="Varghese N."/>
            <person name="Submissions S."/>
        </authorList>
    </citation>
    <scope>NUCLEOTIDE SEQUENCE [LARGE SCALE GENOMIC DNA]</scope>
    <source>
        <strain evidence="8">DSM 14807</strain>
    </source>
</reference>
<keyword evidence="8" id="KW-1185">Reference proteome</keyword>
<comment type="similarity">
    <text evidence="1 5 6">Belongs to the bacterial ribosomal protein bL35 family.</text>
</comment>
<protein>
    <recommendedName>
        <fullName evidence="4 5">Large ribosomal subunit protein bL35</fullName>
    </recommendedName>
</protein>
<accession>A0A1I7NJD8</accession>
<dbReference type="Proteomes" id="UP000199537">
    <property type="component" value="Unassembled WGS sequence"/>
</dbReference>
<dbReference type="Gene3D" id="4.10.410.60">
    <property type="match status" value="1"/>
</dbReference>
<dbReference type="PANTHER" id="PTHR33343:SF1">
    <property type="entry name" value="LARGE RIBOSOMAL SUBUNIT PROTEIN BL35M"/>
    <property type="match status" value="1"/>
</dbReference>
<keyword evidence="2 5" id="KW-0689">Ribosomal protein</keyword>
<dbReference type="NCBIfam" id="TIGR00001">
    <property type="entry name" value="rpmI_bact"/>
    <property type="match status" value="1"/>
</dbReference>
<dbReference type="Pfam" id="PF01632">
    <property type="entry name" value="Ribosomal_L35p"/>
    <property type="match status" value="1"/>
</dbReference>
<dbReference type="PANTHER" id="PTHR33343">
    <property type="entry name" value="54S RIBOSOMAL PROTEIN BL35M"/>
    <property type="match status" value="1"/>
</dbReference>
<evidence type="ECO:0000256" key="4">
    <source>
        <dbReference type="ARBA" id="ARBA00071664"/>
    </source>
</evidence>
<evidence type="ECO:0000256" key="2">
    <source>
        <dbReference type="ARBA" id="ARBA00022980"/>
    </source>
</evidence>
<evidence type="ECO:0000256" key="1">
    <source>
        <dbReference type="ARBA" id="ARBA00006598"/>
    </source>
</evidence>
<evidence type="ECO:0000313" key="8">
    <source>
        <dbReference type="Proteomes" id="UP000199537"/>
    </source>
</evidence>
<dbReference type="EMBL" id="FPCJ01000001">
    <property type="protein sequence ID" value="SFV34764.1"/>
    <property type="molecule type" value="Genomic_DNA"/>
</dbReference>
<gene>
    <name evidence="5" type="primary">rpmI</name>
    <name evidence="7" type="ORF">SAMN05660895_2082</name>
</gene>
<organism evidence="7 8">
    <name type="scientific">Thermoflavifilum thermophilum</name>
    <dbReference type="NCBI Taxonomy" id="1393122"/>
    <lineage>
        <taxon>Bacteria</taxon>
        <taxon>Pseudomonadati</taxon>
        <taxon>Bacteroidota</taxon>
        <taxon>Chitinophagia</taxon>
        <taxon>Chitinophagales</taxon>
        <taxon>Chitinophagaceae</taxon>
        <taxon>Thermoflavifilum</taxon>
    </lineage>
</organism>
<dbReference type="GO" id="GO:0003735">
    <property type="term" value="F:structural constituent of ribosome"/>
    <property type="evidence" value="ECO:0007669"/>
    <property type="project" value="InterPro"/>
</dbReference>
<dbReference type="InterPro" id="IPR037229">
    <property type="entry name" value="Ribosomal_bL35_sf"/>
</dbReference>
<dbReference type="AlphaFoldDB" id="A0A1I7NJD8"/>
<evidence type="ECO:0000256" key="3">
    <source>
        <dbReference type="ARBA" id="ARBA00023274"/>
    </source>
</evidence>
<dbReference type="InterPro" id="IPR001706">
    <property type="entry name" value="Ribosomal_bL35"/>
</dbReference>
<dbReference type="SUPFAM" id="SSF143034">
    <property type="entry name" value="L35p-like"/>
    <property type="match status" value="1"/>
</dbReference>
<proteinExistence type="inferred from homology"/>
<dbReference type="FunFam" id="4.10.410.60:FF:000001">
    <property type="entry name" value="50S ribosomal protein L35"/>
    <property type="match status" value="1"/>
</dbReference>
<sequence>MPKVKTHSRAKKTFKITATGKIKRFRAYKSHLLTKKTKTRKRRLRQGTLVDSANLNMVRRLLCLK</sequence>
<dbReference type="GO" id="GO:0022625">
    <property type="term" value="C:cytosolic large ribosomal subunit"/>
    <property type="evidence" value="ECO:0007669"/>
    <property type="project" value="TreeGrafter"/>
</dbReference>
<evidence type="ECO:0000256" key="6">
    <source>
        <dbReference type="RuleBase" id="RU000568"/>
    </source>
</evidence>
<name>A0A1I7NJD8_9BACT</name>
<keyword evidence="3 5" id="KW-0687">Ribonucleoprotein</keyword>
<dbReference type="InterPro" id="IPR021137">
    <property type="entry name" value="Ribosomal_bL35-like"/>
</dbReference>
<dbReference type="GO" id="GO:0006412">
    <property type="term" value="P:translation"/>
    <property type="evidence" value="ECO:0007669"/>
    <property type="project" value="UniProtKB-UniRule"/>
</dbReference>
<dbReference type="PRINTS" id="PR00064">
    <property type="entry name" value="RIBOSOMALL35"/>
</dbReference>